<keyword evidence="7 10" id="KW-0424">Laminin EGF-like domain</keyword>
<dbReference type="InterPro" id="IPR051275">
    <property type="entry name" value="Cell_adhesion_signaling"/>
</dbReference>
<dbReference type="Proteomes" id="UP000663852">
    <property type="component" value="Unassembled WGS sequence"/>
</dbReference>
<dbReference type="PROSITE" id="PS01209">
    <property type="entry name" value="LDLRA_1"/>
    <property type="match status" value="2"/>
</dbReference>
<dbReference type="InterPro" id="IPR056863">
    <property type="entry name" value="LMN_ATRN_NET-like_EGF"/>
</dbReference>
<dbReference type="Gene3D" id="4.10.400.10">
    <property type="entry name" value="Low-density Lipoprotein Receptor"/>
    <property type="match status" value="2"/>
</dbReference>
<dbReference type="Pfam" id="PF00057">
    <property type="entry name" value="Ldl_recept_a"/>
    <property type="match status" value="3"/>
</dbReference>
<feature type="region of interest" description="Disordered" evidence="11">
    <location>
        <begin position="625"/>
        <end position="646"/>
    </location>
</feature>
<keyword evidence="6" id="KW-0325">Glycoprotein</keyword>
<feature type="region of interest" description="Disordered" evidence="11">
    <location>
        <begin position="1568"/>
        <end position="1591"/>
    </location>
</feature>
<dbReference type="Pfam" id="PF24973">
    <property type="entry name" value="EGF_LMN_ATRN"/>
    <property type="match status" value="1"/>
</dbReference>
<dbReference type="SUPFAM" id="SSF48726">
    <property type="entry name" value="Immunoglobulin"/>
    <property type="match status" value="5"/>
</dbReference>
<evidence type="ECO:0000256" key="1">
    <source>
        <dbReference type="ARBA" id="ARBA00004479"/>
    </source>
</evidence>
<evidence type="ECO:0000259" key="13">
    <source>
        <dbReference type="PROSITE" id="PS50027"/>
    </source>
</evidence>
<dbReference type="Pfam" id="PF13927">
    <property type="entry name" value="Ig_3"/>
    <property type="match status" value="3"/>
</dbReference>
<feature type="compositionally biased region" description="Pro residues" evidence="11">
    <location>
        <begin position="627"/>
        <end position="646"/>
    </location>
</feature>
<dbReference type="SUPFAM" id="SSF57196">
    <property type="entry name" value="EGF/Laminin"/>
    <property type="match status" value="1"/>
</dbReference>
<dbReference type="InterPro" id="IPR013151">
    <property type="entry name" value="Immunoglobulin_dom"/>
</dbReference>
<evidence type="ECO:0008006" key="18">
    <source>
        <dbReference type="Google" id="ProtNLM"/>
    </source>
</evidence>
<dbReference type="SMART" id="SM00180">
    <property type="entry name" value="EGF_Lam"/>
    <property type="match status" value="3"/>
</dbReference>
<dbReference type="FunFam" id="2.10.25.10:FF:000188">
    <property type="entry name" value="Laminin subunit gamma 2"/>
    <property type="match status" value="2"/>
</dbReference>
<dbReference type="Pfam" id="PF00053">
    <property type="entry name" value="EGF_laminin"/>
    <property type="match status" value="2"/>
</dbReference>
<dbReference type="GO" id="GO:0098609">
    <property type="term" value="P:cell-cell adhesion"/>
    <property type="evidence" value="ECO:0007669"/>
    <property type="project" value="TreeGrafter"/>
</dbReference>
<evidence type="ECO:0000256" key="10">
    <source>
        <dbReference type="PROSITE-ProRule" id="PRU00460"/>
    </source>
</evidence>
<dbReference type="InterPro" id="IPR000742">
    <property type="entry name" value="EGF"/>
</dbReference>
<dbReference type="GO" id="GO:0005886">
    <property type="term" value="C:plasma membrane"/>
    <property type="evidence" value="ECO:0007669"/>
    <property type="project" value="TreeGrafter"/>
</dbReference>
<dbReference type="GO" id="GO:0050839">
    <property type="term" value="F:cell adhesion molecule binding"/>
    <property type="evidence" value="ECO:0007669"/>
    <property type="project" value="TreeGrafter"/>
</dbReference>
<feature type="region of interest" description="Disordered" evidence="11">
    <location>
        <begin position="121"/>
        <end position="154"/>
    </location>
</feature>
<keyword evidence="4" id="KW-0472">Membrane</keyword>
<dbReference type="GO" id="GO:0005604">
    <property type="term" value="C:basement membrane"/>
    <property type="evidence" value="ECO:0007669"/>
    <property type="project" value="UniProtKB-ARBA"/>
</dbReference>
<dbReference type="InterPro" id="IPR013783">
    <property type="entry name" value="Ig-like_fold"/>
</dbReference>
<protein>
    <recommendedName>
        <fullName evidence="18">Basement membrane-specific heparan sulfate proteoglycan core protein</fullName>
    </recommendedName>
</protein>
<dbReference type="InterPro" id="IPR007110">
    <property type="entry name" value="Ig-like_dom"/>
</dbReference>
<dbReference type="Pfam" id="PF00047">
    <property type="entry name" value="ig"/>
    <property type="match status" value="1"/>
</dbReference>
<keyword evidence="5 10" id="KW-1015">Disulfide bond</keyword>
<dbReference type="PANTHER" id="PTHR11640">
    <property type="entry name" value="NEPHRIN"/>
    <property type="match status" value="1"/>
</dbReference>
<dbReference type="PROSITE" id="PS51115">
    <property type="entry name" value="LAMININ_IVA"/>
    <property type="match status" value="1"/>
</dbReference>
<dbReference type="InterPro" id="IPR000034">
    <property type="entry name" value="Laminin_IV"/>
</dbReference>
<evidence type="ECO:0000256" key="11">
    <source>
        <dbReference type="SAM" id="MobiDB-lite"/>
    </source>
</evidence>
<dbReference type="PROSITE" id="PS00022">
    <property type="entry name" value="EGF_1"/>
    <property type="match status" value="1"/>
</dbReference>
<evidence type="ECO:0000256" key="4">
    <source>
        <dbReference type="ARBA" id="ARBA00023136"/>
    </source>
</evidence>
<name>A0A814U454_ADIRI</name>
<accession>A0A814U454</accession>
<gene>
    <name evidence="16" type="ORF">EDS130_LOCUS23668</name>
</gene>
<evidence type="ECO:0000256" key="2">
    <source>
        <dbReference type="ARBA" id="ARBA00022729"/>
    </source>
</evidence>
<feature type="signal peptide" evidence="12">
    <location>
        <begin position="1"/>
        <end position="22"/>
    </location>
</feature>
<dbReference type="Gene3D" id="2.10.25.10">
    <property type="entry name" value="Laminin"/>
    <property type="match status" value="1"/>
</dbReference>
<dbReference type="InterPro" id="IPR023415">
    <property type="entry name" value="LDLR_class-A_CS"/>
</dbReference>
<comment type="caution">
    <text evidence="10">Lacks conserved residue(s) required for the propagation of feature annotation.</text>
</comment>
<dbReference type="GO" id="GO:0030154">
    <property type="term" value="P:cell differentiation"/>
    <property type="evidence" value="ECO:0007669"/>
    <property type="project" value="UniProtKB-ARBA"/>
</dbReference>
<dbReference type="Pfam" id="PF00052">
    <property type="entry name" value="Laminin_B"/>
    <property type="match status" value="1"/>
</dbReference>
<feature type="domain" description="Ig-like" evidence="14">
    <location>
        <begin position="270"/>
        <end position="356"/>
    </location>
</feature>
<keyword evidence="8" id="KW-0393">Immunoglobulin domain</keyword>
<evidence type="ECO:0000256" key="9">
    <source>
        <dbReference type="PROSITE-ProRule" id="PRU00124"/>
    </source>
</evidence>
<feature type="domain" description="Laminin IV type A" evidence="15">
    <location>
        <begin position="779"/>
        <end position="962"/>
    </location>
</feature>
<dbReference type="InterPro" id="IPR013098">
    <property type="entry name" value="Ig_I-set"/>
</dbReference>
<dbReference type="SMART" id="SM00181">
    <property type="entry name" value="EGF"/>
    <property type="match status" value="2"/>
</dbReference>
<feature type="disulfide bond" evidence="10">
    <location>
        <begin position="674"/>
        <end position="683"/>
    </location>
</feature>
<keyword evidence="2 12" id="KW-0732">Signal</keyword>
<dbReference type="SMART" id="SM00408">
    <property type="entry name" value="IGc2"/>
    <property type="match status" value="6"/>
</dbReference>
<comment type="caution">
    <text evidence="16">The sequence shown here is derived from an EMBL/GenBank/DDBJ whole genome shotgun (WGS) entry which is preliminary data.</text>
</comment>
<dbReference type="SMART" id="SM00192">
    <property type="entry name" value="LDLa"/>
    <property type="match status" value="4"/>
</dbReference>
<evidence type="ECO:0000256" key="3">
    <source>
        <dbReference type="ARBA" id="ARBA00022737"/>
    </source>
</evidence>
<dbReference type="PRINTS" id="PR00261">
    <property type="entry name" value="LDLRECEPTOR"/>
</dbReference>
<dbReference type="OrthoDB" id="10013209at2759"/>
<evidence type="ECO:0000256" key="12">
    <source>
        <dbReference type="SAM" id="SignalP"/>
    </source>
</evidence>
<dbReference type="PROSITE" id="PS50835">
    <property type="entry name" value="IG_LIKE"/>
    <property type="match status" value="5"/>
</dbReference>
<feature type="domain" description="Ig-like" evidence="14">
    <location>
        <begin position="147"/>
        <end position="248"/>
    </location>
</feature>
<feature type="domain" description="Ig-like" evidence="14">
    <location>
        <begin position="1487"/>
        <end position="1559"/>
    </location>
</feature>
<dbReference type="SUPFAM" id="SSF57424">
    <property type="entry name" value="LDL receptor-like module"/>
    <property type="match status" value="3"/>
</dbReference>
<dbReference type="Pfam" id="PF07679">
    <property type="entry name" value="I-set"/>
    <property type="match status" value="1"/>
</dbReference>
<feature type="disulfide bond" evidence="9">
    <location>
        <begin position="378"/>
        <end position="390"/>
    </location>
</feature>
<dbReference type="SMART" id="SM00281">
    <property type="entry name" value="LamB"/>
    <property type="match status" value="1"/>
</dbReference>
<dbReference type="InterPro" id="IPR036179">
    <property type="entry name" value="Ig-like_dom_sf"/>
</dbReference>
<evidence type="ECO:0000313" key="17">
    <source>
        <dbReference type="Proteomes" id="UP000663852"/>
    </source>
</evidence>
<dbReference type="PROSITE" id="PS01248">
    <property type="entry name" value="EGF_LAM_1"/>
    <property type="match status" value="2"/>
</dbReference>
<dbReference type="CDD" id="cd00055">
    <property type="entry name" value="EGF_Lam"/>
    <property type="match status" value="4"/>
</dbReference>
<feature type="domain" description="Ig-like" evidence="14">
    <location>
        <begin position="1383"/>
        <end position="1454"/>
    </location>
</feature>
<dbReference type="SMART" id="SM00409">
    <property type="entry name" value="IG"/>
    <property type="match status" value="7"/>
</dbReference>
<feature type="compositionally biased region" description="Acidic residues" evidence="11">
    <location>
        <begin position="126"/>
        <end position="142"/>
    </location>
</feature>
<dbReference type="PROSITE" id="PS50068">
    <property type="entry name" value="LDLRA_2"/>
    <property type="match status" value="4"/>
</dbReference>
<evidence type="ECO:0000256" key="8">
    <source>
        <dbReference type="ARBA" id="ARBA00023319"/>
    </source>
</evidence>
<dbReference type="InterPro" id="IPR003599">
    <property type="entry name" value="Ig_sub"/>
</dbReference>
<feature type="disulfide bond" evidence="9">
    <location>
        <begin position="63"/>
        <end position="78"/>
    </location>
</feature>
<feature type="disulfide bond" evidence="9">
    <location>
        <begin position="385"/>
        <end position="403"/>
    </location>
</feature>
<feature type="disulfide bond" evidence="9">
    <location>
        <begin position="492"/>
        <end position="507"/>
    </location>
</feature>
<feature type="domain" description="Laminin EGF-like" evidence="13">
    <location>
        <begin position="656"/>
        <end position="704"/>
    </location>
</feature>
<dbReference type="InterPro" id="IPR003598">
    <property type="entry name" value="Ig_sub2"/>
</dbReference>
<keyword evidence="3" id="KW-0677">Repeat</keyword>
<feature type="chain" id="PRO_5032570252" description="Basement membrane-specific heparan sulfate proteoglycan core protein" evidence="12">
    <location>
        <begin position="23"/>
        <end position="1591"/>
    </location>
</feature>
<organism evidence="16 17">
    <name type="scientific">Adineta ricciae</name>
    <name type="common">Rotifer</name>
    <dbReference type="NCBI Taxonomy" id="249248"/>
    <lineage>
        <taxon>Eukaryota</taxon>
        <taxon>Metazoa</taxon>
        <taxon>Spiralia</taxon>
        <taxon>Gnathifera</taxon>
        <taxon>Rotifera</taxon>
        <taxon>Eurotatoria</taxon>
        <taxon>Bdelloidea</taxon>
        <taxon>Adinetida</taxon>
        <taxon>Adinetidae</taxon>
        <taxon>Adineta</taxon>
    </lineage>
</organism>
<reference evidence="16" key="1">
    <citation type="submission" date="2021-02" db="EMBL/GenBank/DDBJ databases">
        <authorList>
            <person name="Nowell W R."/>
        </authorList>
    </citation>
    <scope>NUCLEOTIDE SEQUENCE</scope>
</reference>
<comment type="subcellular location">
    <subcellularLocation>
        <location evidence="1">Membrane</location>
        <topology evidence="1">Single-pass type I membrane protein</topology>
    </subcellularLocation>
</comment>
<dbReference type="Gene3D" id="2.60.40.10">
    <property type="entry name" value="Immunoglobulins"/>
    <property type="match status" value="5"/>
</dbReference>
<dbReference type="PROSITE" id="PS50027">
    <property type="entry name" value="EGF_LAM_2"/>
    <property type="match status" value="1"/>
</dbReference>
<dbReference type="GO" id="GO:0005911">
    <property type="term" value="C:cell-cell junction"/>
    <property type="evidence" value="ECO:0007669"/>
    <property type="project" value="TreeGrafter"/>
</dbReference>
<sequence length="1591" mass="175526">MNRKLLTGVFLCWLILASVSLSESAIGKFNSRLRFKRQYDENDDCPEGTNPCKDDESVCAPYCDGHVECIDGSDEHNCTTSTVSTSVETENVGLSTLLTTIDMSADPPLPQISTFYSKIQPSADANAEDDEDPSETAETEAPDDSRPNSQSELRVVVQPDVIQVQRGQTVELRCVVYGADSSTSVFWVQEEPERRHAQIDHESENDREITASQVTLRARITLDDATKIGTYSCMAQDSSGHTASATLTMREGGANGGHSSYITHPGTMSPSSKGHLRIIVPNIAEGDSVQIQCEGAAQEDESRIQWYFNNRIIHDDQPFYPRGRTLHINPISQSNLGNYRCSIPNSEYADATSDLTFIGSGSTTIIPAYYTRPPVVGCKYDEATCNNGNCIPRSYVCDGKNDCGDNSDETCNHGDACQPNEIRCIDRTRGRKCVQKFWTCDGDRDCDDGSDEAQQYCDVLPRHRYCKQNEYQCASMNGSNGNPICIPRSFQCDSYNDCPDRSDEIGCAKPTILTPPQRQVEIKLGDTLTLQCTVRGTPAPYINWRLNWGHICRDCAEYNRCTMIQTADPNDSSVITGILTIRNVNVNDGGAYSCEALNNQGFTFAVPDAIVSVIVAPGQSSAITCGAPPPPPSTTRPPPPPPPPTRPAPPPIPYVCFCNGHSDRCDENGRCLDCRHNTIGYHCELCAPGYQGNAAGGTSCDCQVIVPSSIHRCDPAGTQIERGGRCICKYNVEGERCDRCKRSHFYLSLDAPQGCFSCFCSGVSADCRSIDWLRKPIALDIYNWNAVPKDFESNSYQVNDGIQKLNGGHDLAINQDSLGRSSKEVLYWKAPSESLGNFVTLYDGNIEVHFTNDGNDREEPSDDEAIWLRGNNIDLVHKLPQTQRFKANTRDVYSVACNERTFTRRDGGSVTREIVLMALADLDLLLIKINPIGGHRNAVLHGVTLSVASREGRAENAPSVETCHCPSNYTGTSCEKCAEGYGRVHPIVGFYLGHCLSCQSLCRGRAYQCDQDTGKCFNCQGNSEGDHCERCRSGYMLDERTNQCVLKDGSSIDTSSPSSIRATYLIDQKPYNVQGSKPFHITLNGGQPEQRVRLQIINAQPRTVVWRRSDGSALPAAVVQIDNDLIFRNPSGDQAGSYVGTVTLSDGTTESIVIHLDYHPGAAIKLTIRPKVIQLKEGQRLTVQYVVSSHDSVSVVWNRVTADGIEPMPSYFEVGQNHLILQKATLDAAGTYRVVARNAYSEDTQEIQIKVAPRRRIRVQGPPQIRFAQDLYSISLGEAIDIIPTIARGRGATAVWTKVGSSALPNGVSSRDNGVLHIEGHSSDVAGQYSLDVTTDQGRTSSAIYVQWRESSNQQNNHGNDVHDNGHVGVRFQARDEQNHHLGQDINLQCAVYGNVERPYEYAYTKDGQALADNVEVHPDGLLLIRNAQSSDAGRYRCQVTFPHAPSIQTQESSYDLRITGSSNGGEEWNGHGEENDREIHQRAEAVEVFVEPAEVTLGRGETARITCHVKNAQQYKVTWHRYAHDTSLPAYARQEGNTIVLEPNENSEAEQLYFQCQVDVPGHSNPFHAYSPVTIRSDDESRKKKKKRYI</sequence>
<evidence type="ECO:0000259" key="14">
    <source>
        <dbReference type="PROSITE" id="PS50835"/>
    </source>
</evidence>
<dbReference type="InterPro" id="IPR002049">
    <property type="entry name" value="LE_dom"/>
</dbReference>
<dbReference type="Gene3D" id="2.170.300.10">
    <property type="entry name" value="Tie2 ligand-binding domain superfamily"/>
    <property type="match status" value="2"/>
</dbReference>
<dbReference type="Gene3D" id="2.40.128.620">
    <property type="match status" value="1"/>
</dbReference>
<dbReference type="CDD" id="cd00112">
    <property type="entry name" value="LDLa"/>
    <property type="match status" value="3"/>
</dbReference>
<evidence type="ECO:0000313" key="16">
    <source>
        <dbReference type="EMBL" id="CAF1170667.1"/>
    </source>
</evidence>
<evidence type="ECO:0000256" key="5">
    <source>
        <dbReference type="ARBA" id="ARBA00023157"/>
    </source>
</evidence>
<dbReference type="InterPro" id="IPR002172">
    <property type="entry name" value="LDrepeatLR_classA_rpt"/>
</dbReference>
<evidence type="ECO:0000256" key="6">
    <source>
        <dbReference type="ARBA" id="ARBA00023180"/>
    </source>
</evidence>
<dbReference type="InterPro" id="IPR036055">
    <property type="entry name" value="LDL_receptor-like_sf"/>
</dbReference>
<evidence type="ECO:0000256" key="7">
    <source>
        <dbReference type="ARBA" id="ARBA00023292"/>
    </source>
</evidence>
<dbReference type="SUPFAM" id="SSF57184">
    <property type="entry name" value="Growth factor receptor domain"/>
    <property type="match status" value="1"/>
</dbReference>
<dbReference type="InterPro" id="IPR009030">
    <property type="entry name" value="Growth_fac_rcpt_cys_sf"/>
</dbReference>
<feature type="domain" description="Ig-like" evidence="14">
    <location>
        <begin position="510"/>
        <end position="612"/>
    </location>
</feature>
<proteinExistence type="predicted"/>
<evidence type="ECO:0000259" key="15">
    <source>
        <dbReference type="PROSITE" id="PS51115"/>
    </source>
</evidence>
<dbReference type="EMBL" id="CAJNOJ010000130">
    <property type="protein sequence ID" value="CAF1170667.1"/>
    <property type="molecule type" value="Genomic_DNA"/>
</dbReference>